<dbReference type="Pfam" id="PF10328">
    <property type="entry name" value="7TM_GPCR_Srx"/>
    <property type="match status" value="1"/>
</dbReference>
<feature type="domain" description="7TM GPCR serpentine receptor class x (Srx)" evidence="2">
    <location>
        <begin position="12"/>
        <end position="69"/>
    </location>
</feature>
<protein>
    <recommendedName>
        <fullName evidence="2">7TM GPCR serpentine receptor class x (Srx) domain-containing protein</fullName>
    </recommendedName>
</protein>
<proteinExistence type="predicted"/>
<sequence length="96" mass="10615">MYQPILVAAITFLITILGTIANVLVLLAAFRMSSMSSSFGIITKNQAVCNTIMCLIFLLYVCPMQLRAIILASNKEMHEVLKKRKKTTSSVLFVSS</sequence>
<name>G0MRQ6_CAEBE</name>
<dbReference type="HOGENOM" id="CLU_2361565_0_0_1"/>
<dbReference type="Gene3D" id="1.20.1070.10">
    <property type="entry name" value="Rhodopsin 7-helix transmembrane proteins"/>
    <property type="match status" value="1"/>
</dbReference>
<keyword evidence="1" id="KW-0472">Membrane</keyword>
<dbReference type="PANTHER" id="PTHR23017:SF14">
    <property type="entry name" value="7TM GPCR SERPENTINE RECEPTOR CLASS X (SRX) DOMAIN-CONTAINING PROTEIN-RELATED"/>
    <property type="match status" value="1"/>
</dbReference>
<feature type="transmembrane region" description="Helical" evidence="1">
    <location>
        <begin position="6"/>
        <end position="30"/>
    </location>
</feature>
<dbReference type="OrthoDB" id="5874721at2759"/>
<evidence type="ECO:0000313" key="3">
    <source>
        <dbReference type="EMBL" id="EGT42647.1"/>
    </source>
</evidence>
<reference evidence="4" key="1">
    <citation type="submission" date="2011-07" db="EMBL/GenBank/DDBJ databases">
        <authorList>
            <consortium name="Caenorhabditis brenneri Sequencing and Analysis Consortium"/>
            <person name="Wilson R.K."/>
        </authorList>
    </citation>
    <scope>NUCLEOTIDE SEQUENCE [LARGE SCALE GENOMIC DNA]</scope>
    <source>
        <strain evidence="4">PB2801</strain>
    </source>
</reference>
<organism evidence="4">
    <name type="scientific">Caenorhabditis brenneri</name>
    <name type="common">Nematode worm</name>
    <dbReference type="NCBI Taxonomy" id="135651"/>
    <lineage>
        <taxon>Eukaryota</taxon>
        <taxon>Metazoa</taxon>
        <taxon>Ecdysozoa</taxon>
        <taxon>Nematoda</taxon>
        <taxon>Chromadorea</taxon>
        <taxon>Rhabditida</taxon>
        <taxon>Rhabditina</taxon>
        <taxon>Rhabditomorpha</taxon>
        <taxon>Rhabditoidea</taxon>
        <taxon>Rhabditidae</taxon>
        <taxon>Peloderinae</taxon>
        <taxon>Caenorhabditis</taxon>
    </lineage>
</organism>
<dbReference type="InterPro" id="IPR019430">
    <property type="entry name" value="7TM_GPCR_serpentine_rcpt_Srx"/>
</dbReference>
<keyword evidence="1" id="KW-1133">Transmembrane helix</keyword>
<feature type="transmembrane region" description="Helical" evidence="1">
    <location>
        <begin position="51"/>
        <end position="72"/>
    </location>
</feature>
<evidence type="ECO:0000313" key="4">
    <source>
        <dbReference type="Proteomes" id="UP000008068"/>
    </source>
</evidence>
<dbReference type="OMA" id="PENHIDG"/>
<dbReference type="PANTHER" id="PTHR23017">
    <property type="entry name" value="SERPENTINE RECEPTOR, CLASS X"/>
    <property type="match status" value="1"/>
</dbReference>
<gene>
    <name evidence="3" type="ORF">CAEBREN_03969</name>
</gene>
<evidence type="ECO:0000259" key="2">
    <source>
        <dbReference type="Pfam" id="PF10328"/>
    </source>
</evidence>
<dbReference type="Proteomes" id="UP000008068">
    <property type="component" value="Unassembled WGS sequence"/>
</dbReference>
<dbReference type="AlphaFoldDB" id="G0MRQ6"/>
<keyword evidence="1" id="KW-0812">Transmembrane</keyword>
<keyword evidence="4" id="KW-1185">Reference proteome</keyword>
<dbReference type="FunCoup" id="G0MRQ6">
    <property type="interactions" value="234"/>
</dbReference>
<accession>G0MRQ6</accession>
<evidence type="ECO:0000256" key="1">
    <source>
        <dbReference type="SAM" id="Phobius"/>
    </source>
</evidence>
<dbReference type="InParanoid" id="G0MRQ6"/>
<dbReference type="EMBL" id="GL379809">
    <property type="protein sequence ID" value="EGT42647.1"/>
    <property type="molecule type" value="Genomic_DNA"/>
</dbReference>